<organism evidence="4 5">
    <name type="scientific">Orchesella cincta</name>
    <name type="common">Springtail</name>
    <name type="synonym">Podura cincta</name>
    <dbReference type="NCBI Taxonomy" id="48709"/>
    <lineage>
        <taxon>Eukaryota</taxon>
        <taxon>Metazoa</taxon>
        <taxon>Ecdysozoa</taxon>
        <taxon>Arthropoda</taxon>
        <taxon>Hexapoda</taxon>
        <taxon>Collembola</taxon>
        <taxon>Entomobryomorpha</taxon>
        <taxon>Entomobryoidea</taxon>
        <taxon>Orchesellidae</taxon>
        <taxon>Orchesellinae</taxon>
        <taxon>Orchesella</taxon>
    </lineage>
</organism>
<dbReference type="Proteomes" id="UP000094527">
    <property type="component" value="Unassembled WGS sequence"/>
</dbReference>
<comment type="caution">
    <text evidence="4">The sequence shown here is derived from an EMBL/GenBank/DDBJ whole genome shotgun (WGS) entry which is preliminary data.</text>
</comment>
<dbReference type="Pfam" id="PF12569">
    <property type="entry name" value="NatA_aux_su"/>
    <property type="match status" value="1"/>
</dbReference>
<dbReference type="PIRSF" id="PIRSF000422">
    <property type="entry name" value="N-terminal-AcTrfase-A_aux_su"/>
    <property type="match status" value="1"/>
</dbReference>
<dbReference type="Pfam" id="PF13181">
    <property type="entry name" value="TPR_8"/>
    <property type="match status" value="1"/>
</dbReference>
<dbReference type="GO" id="GO:0031415">
    <property type="term" value="C:NatA complex"/>
    <property type="evidence" value="ECO:0007669"/>
    <property type="project" value="TreeGrafter"/>
</dbReference>
<sequence>MKKCYEHKLYKNGLKFAKQILSQPQFADHAETLAMKGLILNALGRRAEATELVRKGLKNNIGSSTCWHVYGLIQVGPLVFVVSRLNFQTFALQRSEKKYDEAIKCFRNALKWDPSNLQILRELSLVQIHTRDLYGFRDTRHQLFKIKPTQRASWLGFAISYHLLKDYDMAYKIVDAFTKSCYRDFQPEKRDAMATFEYEKSELYLYQSMILFESGDVAAARKHLLDHSKEITDKMTYYETIGQYHLALEEYGQAESVYRKLISFNTDNRYYYDGLIKSLRIEDGTTEKVNVYKEIQAIYPKAGLPKRLPLDCVDGDEFEALLEPYIVNALFRGAVTLFTDLEPLYKNPQKIEIIESLMLYIVDNMEKCGKFEERDAERAPVTSLLWAYYYLAKHYDRLGQTKTALQYVDTAIEHTPTLNDLFICKSKIHKHADDYPAAVESMNEARDMDTADRYINSKCAKYMLRANRVDEATEVLGKFTREGANPMENLNEMQCMWFLTETAAAYQRQGMWGEALKKCIEIERHFNDILDDQYDFHTYCIRKMTLRSYVKLLRLEDVLHAHPFYFKAAKIAIDVYLYLYDNPLKSQSSEEQLNTDTIFQTR</sequence>
<dbReference type="GO" id="GO:0016740">
    <property type="term" value="F:transferase activity"/>
    <property type="evidence" value="ECO:0007669"/>
    <property type="project" value="UniProtKB-KW"/>
</dbReference>
<dbReference type="PANTHER" id="PTHR22767">
    <property type="entry name" value="N-TERMINAL ACETYLTRANSFERASE-RELATED"/>
    <property type="match status" value="1"/>
</dbReference>
<evidence type="ECO:0000256" key="3">
    <source>
        <dbReference type="PROSITE-ProRule" id="PRU00339"/>
    </source>
</evidence>
<proteinExistence type="predicted"/>
<dbReference type="OMA" id="HTAINYD"/>
<keyword evidence="4" id="KW-0808">Transferase</keyword>
<evidence type="ECO:0000256" key="1">
    <source>
        <dbReference type="ARBA" id="ARBA00022737"/>
    </source>
</evidence>
<keyword evidence="5" id="KW-1185">Reference proteome</keyword>
<dbReference type="STRING" id="48709.A0A1D2MZB9"/>
<reference evidence="4 5" key="1">
    <citation type="journal article" date="2016" name="Genome Biol. Evol.">
        <title>Gene Family Evolution Reflects Adaptation to Soil Environmental Stressors in the Genome of the Collembolan Orchesella cincta.</title>
        <authorList>
            <person name="Faddeeva-Vakhrusheva A."/>
            <person name="Derks M.F."/>
            <person name="Anvar S.Y."/>
            <person name="Agamennone V."/>
            <person name="Suring W."/>
            <person name="Smit S."/>
            <person name="van Straalen N.M."/>
            <person name="Roelofs D."/>
        </authorList>
    </citation>
    <scope>NUCLEOTIDE SEQUENCE [LARGE SCALE GENOMIC DNA]</scope>
    <source>
        <tissue evidence="4">Mixed pool</tissue>
    </source>
</reference>
<dbReference type="PANTHER" id="PTHR22767:SF2">
    <property type="entry name" value="N(ALPHA)-ACETYLTRANSFERASE 15_16, ISOFORM A"/>
    <property type="match status" value="1"/>
</dbReference>
<gene>
    <name evidence="4" type="ORF">Ocin01_08514</name>
</gene>
<dbReference type="Gene3D" id="1.25.40.1010">
    <property type="match status" value="1"/>
</dbReference>
<dbReference type="EMBL" id="LJIJ01000376">
    <property type="protein sequence ID" value="ODM98164.1"/>
    <property type="molecule type" value="Genomic_DNA"/>
</dbReference>
<feature type="repeat" description="TPR" evidence="3">
    <location>
        <begin position="235"/>
        <end position="268"/>
    </location>
</feature>
<dbReference type="AlphaFoldDB" id="A0A1D2MZB9"/>
<dbReference type="SUPFAM" id="SSF48452">
    <property type="entry name" value="TPR-like"/>
    <property type="match status" value="1"/>
</dbReference>
<dbReference type="SMART" id="SM00028">
    <property type="entry name" value="TPR"/>
    <property type="match status" value="5"/>
</dbReference>
<evidence type="ECO:0000313" key="4">
    <source>
        <dbReference type="EMBL" id="ODM98164.1"/>
    </source>
</evidence>
<dbReference type="InterPro" id="IPR019734">
    <property type="entry name" value="TPR_rpt"/>
</dbReference>
<protein>
    <submittedName>
        <fullName evidence="4">N-alpha-acetyltransferase 15, NatA auxiliary subunit</fullName>
    </submittedName>
</protein>
<feature type="repeat" description="TPR" evidence="3">
    <location>
        <begin position="83"/>
        <end position="116"/>
    </location>
</feature>
<dbReference type="InterPro" id="IPR011990">
    <property type="entry name" value="TPR-like_helical_dom_sf"/>
</dbReference>
<dbReference type="Gene3D" id="1.25.40.1040">
    <property type="match status" value="1"/>
</dbReference>
<keyword evidence="1" id="KW-0677">Repeat</keyword>
<dbReference type="OrthoDB" id="10263032at2759"/>
<evidence type="ECO:0000313" key="5">
    <source>
        <dbReference type="Proteomes" id="UP000094527"/>
    </source>
</evidence>
<dbReference type="InterPro" id="IPR021183">
    <property type="entry name" value="NatA_aux_su"/>
</dbReference>
<name>A0A1D2MZB9_ORCCI</name>
<dbReference type="PROSITE" id="PS50005">
    <property type="entry name" value="TPR"/>
    <property type="match status" value="2"/>
</dbReference>
<evidence type="ECO:0000256" key="2">
    <source>
        <dbReference type="ARBA" id="ARBA00022803"/>
    </source>
</evidence>
<keyword evidence="2 3" id="KW-0802">TPR repeat</keyword>
<accession>A0A1D2MZB9</accession>